<dbReference type="Proteomes" id="UP000327493">
    <property type="component" value="Chromosome 9"/>
</dbReference>
<sequence>MRFPPKEKIKNQPRTEWMLSCLCITIRRLDIGQSSHELPSLANGVYWRGLDAKPDCPMSGFTLPCVAQGNQPKGKWFSRCTQDNKKK</sequence>
<evidence type="ECO:0000313" key="2">
    <source>
        <dbReference type="Proteomes" id="UP000327493"/>
    </source>
</evidence>
<keyword evidence="2" id="KW-1185">Reference proteome</keyword>
<protein>
    <submittedName>
        <fullName evidence="1">Uncharacterized protein</fullName>
    </submittedName>
</protein>
<comment type="caution">
    <text evidence="1">The sequence shown here is derived from an EMBL/GenBank/DDBJ whole genome shotgun (WGS) entry which is preliminary data.</text>
</comment>
<dbReference type="AlphaFoldDB" id="A0A5J5DAZ3"/>
<reference evidence="1 2" key="1">
    <citation type="submission" date="2019-08" db="EMBL/GenBank/DDBJ databases">
        <title>A chromosome-level genome assembly, high-density linkage maps, and genome scans reveal the genomic architecture of hybrid incompatibilities underlying speciation via character displacement in darters (Percidae: Etheostominae).</title>
        <authorList>
            <person name="Moran R.L."/>
            <person name="Catchen J.M."/>
            <person name="Fuller R.C."/>
        </authorList>
    </citation>
    <scope>NUCLEOTIDE SEQUENCE [LARGE SCALE GENOMIC DNA]</scope>
    <source>
        <strain evidence="1">EspeVRDwgs_2016</strain>
        <tissue evidence="1">Muscle</tissue>
    </source>
</reference>
<gene>
    <name evidence="1" type="ORF">FQN60_013200</name>
</gene>
<organism evidence="1 2">
    <name type="scientific">Etheostoma spectabile</name>
    <name type="common">orangethroat darter</name>
    <dbReference type="NCBI Taxonomy" id="54343"/>
    <lineage>
        <taxon>Eukaryota</taxon>
        <taxon>Metazoa</taxon>
        <taxon>Chordata</taxon>
        <taxon>Craniata</taxon>
        <taxon>Vertebrata</taxon>
        <taxon>Euteleostomi</taxon>
        <taxon>Actinopterygii</taxon>
        <taxon>Neopterygii</taxon>
        <taxon>Teleostei</taxon>
        <taxon>Neoteleostei</taxon>
        <taxon>Acanthomorphata</taxon>
        <taxon>Eupercaria</taxon>
        <taxon>Perciformes</taxon>
        <taxon>Percoidei</taxon>
        <taxon>Percidae</taxon>
        <taxon>Etheostomatinae</taxon>
        <taxon>Etheostoma</taxon>
    </lineage>
</organism>
<name>A0A5J5DAZ3_9PERO</name>
<accession>A0A5J5DAZ3</accession>
<evidence type="ECO:0000313" key="1">
    <source>
        <dbReference type="EMBL" id="KAA8589835.1"/>
    </source>
</evidence>
<dbReference type="EMBL" id="VOFY01000009">
    <property type="protein sequence ID" value="KAA8589835.1"/>
    <property type="molecule type" value="Genomic_DNA"/>
</dbReference>
<proteinExistence type="predicted"/>